<gene>
    <name evidence="9" type="ORF">CLF_107526</name>
</gene>
<feature type="domain" description="FZ" evidence="8">
    <location>
        <begin position="55"/>
        <end position="228"/>
    </location>
</feature>
<protein>
    <submittedName>
        <fullName evidence="9">Smoothened homolog</fullName>
    </submittedName>
</protein>
<dbReference type="PANTHER" id="PTHR11309">
    <property type="entry name" value="FRIZZLED"/>
    <property type="match status" value="1"/>
</dbReference>
<feature type="transmembrane region" description="Helical" evidence="6">
    <location>
        <begin position="367"/>
        <end position="388"/>
    </location>
</feature>
<keyword evidence="3" id="KW-0675">Receptor</keyword>
<feature type="compositionally biased region" description="Polar residues" evidence="5">
    <location>
        <begin position="1186"/>
        <end position="1205"/>
    </location>
</feature>
<name>G7YQQ5_CLOSI</name>
<evidence type="ECO:0000256" key="7">
    <source>
        <dbReference type="SAM" id="SignalP"/>
    </source>
</evidence>
<dbReference type="GO" id="GO:0071679">
    <property type="term" value="P:commissural neuron axon guidance"/>
    <property type="evidence" value="ECO:0007669"/>
    <property type="project" value="TreeGrafter"/>
</dbReference>
<feature type="region of interest" description="Disordered" evidence="5">
    <location>
        <begin position="495"/>
        <end position="516"/>
    </location>
</feature>
<feature type="compositionally biased region" description="Acidic residues" evidence="5">
    <location>
        <begin position="1534"/>
        <end position="1548"/>
    </location>
</feature>
<feature type="region of interest" description="Disordered" evidence="5">
    <location>
        <begin position="1620"/>
        <end position="1660"/>
    </location>
</feature>
<feature type="compositionally biased region" description="Basic residues" evidence="5">
    <location>
        <begin position="1163"/>
        <end position="1172"/>
    </location>
</feature>
<keyword evidence="2" id="KW-1015">Disulfide bond</keyword>
<feature type="region of interest" description="Disordered" evidence="5">
    <location>
        <begin position="1425"/>
        <end position="1463"/>
    </location>
</feature>
<feature type="region of interest" description="Disordered" evidence="5">
    <location>
        <begin position="1384"/>
        <end position="1405"/>
    </location>
</feature>
<feature type="region of interest" description="Disordered" evidence="5">
    <location>
        <begin position="1512"/>
        <end position="1566"/>
    </location>
</feature>
<dbReference type="InterPro" id="IPR015526">
    <property type="entry name" value="Frizzled/SFRP"/>
</dbReference>
<dbReference type="Proteomes" id="UP000008909">
    <property type="component" value="Unassembled WGS sequence"/>
</dbReference>
<feature type="chain" id="PRO_5003506371" evidence="7">
    <location>
        <begin position="32"/>
        <end position="1686"/>
    </location>
</feature>
<evidence type="ECO:0000256" key="5">
    <source>
        <dbReference type="SAM" id="MobiDB-lite"/>
    </source>
</evidence>
<comment type="caution">
    <text evidence="4">Lacks conserved residue(s) required for the propagation of feature annotation.</text>
</comment>
<dbReference type="GO" id="GO:0005113">
    <property type="term" value="F:patched binding"/>
    <property type="evidence" value="ECO:0007669"/>
    <property type="project" value="TreeGrafter"/>
</dbReference>
<keyword evidence="6" id="KW-0472">Membrane</keyword>
<dbReference type="GO" id="GO:0007224">
    <property type="term" value="P:smoothened signaling pathway"/>
    <property type="evidence" value="ECO:0007669"/>
    <property type="project" value="TreeGrafter"/>
</dbReference>
<accession>G7YQQ5</accession>
<dbReference type="GO" id="GO:0005886">
    <property type="term" value="C:plasma membrane"/>
    <property type="evidence" value="ECO:0007669"/>
    <property type="project" value="TreeGrafter"/>
</dbReference>
<feature type="signal peptide" evidence="7">
    <location>
        <begin position="1"/>
        <end position="31"/>
    </location>
</feature>
<feature type="region of interest" description="Disordered" evidence="5">
    <location>
        <begin position="1282"/>
        <end position="1306"/>
    </location>
</feature>
<dbReference type="InterPro" id="IPR000539">
    <property type="entry name" value="Frizzled/Smoothened_7TM"/>
</dbReference>
<keyword evidence="10" id="KW-1185">Reference proteome</keyword>
<dbReference type="PROSITE" id="PS50038">
    <property type="entry name" value="FZ"/>
    <property type="match status" value="1"/>
</dbReference>
<evidence type="ECO:0000256" key="1">
    <source>
        <dbReference type="ARBA" id="ARBA00022473"/>
    </source>
</evidence>
<evidence type="ECO:0000256" key="4">
    <source>
        <dbReference type="PROSITE-ProRule" id="PRU00090"/>
    </source>
</evidence>
<feature type="compositionally biased region" description="Low complexity" evidence="5">
    <location>
        <begin position="1206"/>
        <end position="1217"/>
    </location>
</feature>
<dbReference type="PANTHER" id="PTHR11309:SF35">
    <property type="entry name" value="PROTEIN SMOOTHENED"/>
    <property type="match status" value="1"/>
</dbReference>
<feature type="region of interest" description="Disordered" evidence="5">
    <location>
        <begin position="1247"/>
        <end position="1270"/>
    </location>
</feature>
<evidence type="ECO:0000256" key="2">
    <source>
        <dbReference type="ARBA" id="ARBA00023157"/>
    </source>
</evidence>
<reference evidence="9" key="1">
    <citation type="journal article" date="2011" name="Genome Biol.">
        <title>The draft genome of the carcinogenic human liver fluke Clonorchis sinensis.</title>
        <authorList>
            <person name="Wang X."/>
            <person name="Chen W."/>
            <person name="Huang Y."/>
            <person name="Sun J."/>
            <person name="Men J."/>
            <person name="Liu H."/>
            <person name="Luo F."/>
            <person name="Guo L."/>
            <person name="Lv X."/>
            <person name="Deng C."/>
            <person name="Zhou C."/>
            <person name="Fan Y."/>
            <person name="Li X."/>
            <person name="Huang L."/>
            <person name="Hu Y."/>
            <person name="Liang C."/>
            <person name="Hu X."/>
            <person name="Xu J."/>
            <person name="Yu X."/>
        </authorList>
    </citation>
    <scope>NUCLEOTIDE SEQUENCE [LARGE SCALE GENOMIC DNA]</scope>
    <source>
        <strain evidence="9">Henan</strain>
    </source>
</reference>
<feature type="transmembrane region" description="Helical" evidence="6">
    <location>
        <begin position="423"/>
        <end position="447"/>
    </location>
</feature>
<evidence type="ECO:0000259" key="8">
    <source>
        <dbReference type="PROSITE" id="PS50038"/>
    </source>
</evidence>
<proteinExistence type="predicted"/>
<keyword evidence="6" id="KW-1133">Transmembrane helix</keyword>
<feature type="compositionally biased region" description="Basic and acidic residues" evidence="5">
    <location>
        <begin position="1517"/>
        <end position="1526"/>
    </location>
</feature>
<feature type="transmembrane region" description="Helical" evidence="6">
    <location>
        <begin position="725"/>
        <end position="750"/>
    </location>
</feature>
<feature type="compositionally biased region" description="Low complexity" evidence="5">
    <location>
        <begin position="1256"/>
        <end position="1270"/>
    </location>
</feature>
<feature type="compositionally biased region" description="Low complexity" evidence="5">
    <location>
        <begin position="1625"/>
        <end position="1635"/>
    </location>
</feature>
<evidence type="ECO:0000313" key="9">
    <source>
        <dbReference type="EMBL" id="GAA55285.1"/>
    </source>
</evidence>
<evidence type="ECO:0000256" key="6">
    <source>
        <dbReference type="SAM" id="Phobius"/>
    </source>
</evidence>
<dbReference type="GO" id="GO:0005929">
    <property type="term" value="C:cilium"/>
    <property type="evidence" value="ECO:0007669"/>
    <property type="project" value="TreeGrafter"/>
</dbReference>
<evidence type="ECO:0000256" key="3">
    <source>
        <dbReference type="ARBA" id="ARBA00023170"/>
    </source>
</evidence>
<dbReference type="SUPFAM" id="SSF63501">
    <property type="entry name" value="Frizzled cysteine-rich domain"/>
    <property type="match status" value="1"/>
</dbReference>
<feature type="transmembrane region" description="Helical" evidence="6">
    <location>
        <begin position="278"/>
        <end position="301"/>
    </location>
</feature>
<feature type="region of interest" description="Disordered" evidence="5">
    <location>
        <begin position="1159"/>
        <end position="1223"/>
    </location>
</feature>
<dbReference type="EMBL" id="DF143990">
    <property type="protein sequence ID" value="GAA55285.1"/>
    <property type="molecule type" value="Genomic_DNA"/>
</dbReference>
<organism evidence="9 10">
    <name type="scientific">Clonorchis sinensis</name>
    <name type="common">Chinese liver fluke</name>
    <dbReference type="NCBI Taxonomy" id="79923"/>
    <lineage>
        <taxon>Eukaryota</taxon>
        <taxon>Metazoa</taxon>
        <taxon>Spiralia</taxon>
        <taxon>Lophotrochozoa</taxon>
        <taxon>Platyhelminthes</taxon>
        <taxon>Trematoda</taxon>
        <taxon>Digenea</taxon>
        <taxon>Opisthorchiida</taxon>
        <taxon>Opisthorchiata</taxon>
        <taxon>Opisthorchiidae</taxon>
        <taxon>Clonorchis</taxon>
    </lineage>
</organism>
<dbReference type="GO" id="GO:0007389">
    <property type="term" value="P:pattern specification process"/>
    <property type="evidence" value="ECO:0007669"/>
    <property type="project" value="TreeGrafter"/>
</dbReference>
<feature type="transmembrane region" description="Helical" evidence="6">
    <location>
        <begin position="685"/>
        <end position="705"/>
    </location>
</feature>
<keyword evidence="7" id="KW-0732">Signal</keyword>
<dbReference type="SMART" id="SM01330">
    <property type="entry name" value="Frizzled"/>
    <property type="match status" value="1"/>
</dbReference>
<feature type="compositionally biased region" description="Polar residues" evidence="5">
    <location>
        <begin position="1431"/>
        <end position="1451"/>
    </location>
</feature>
<feature type="compositionally biased region" description="Polar residues" evidence="5">
    <location>
        <begin position="1293"/>
        <end position="1306"/>
    </location>
</feature>
<dbReference type="Gene3D" id="1.10.2000.10">
    <property type="entry name" value="Frizzled cysteine-rich domain"/>
    <property type="match status" value="1"/>
</dbReference>
<keyword evidence="1" id="KW-0217">Developmental protein</keyword>
<feature type="transmembrane region" description="Helical" evidence="6">
    <location>
        <begin position="782"/>
        <end position="805"/>
    </location>
</feature>
<dbReference type="Pfam" id="PF01534">
    <property type="entry name" value="Frizzled"/>
    <property type="match status" value="2"/>
</dbReference>
<dbReference type="InterPro" id="IPR020067">
    <property type="entry name" value="Frizzled_dom"/>
</dbReference>
<sequence>MNAKKSSFFRPRYFSQTVFFLSGVVLVATHALQNEQANSRWIVGNEQCMVAAPHCFRIPLSSNETCLGNHLPYRLTAPHPVVEDVSHYQLQVWSPLRSIPACWDKLQFLLCSVYFPECIETQDKWPYQGYPPPVKSSNATGDSAFPPAALSDVDVHTHSRDRLALHPPRVVLPEAEMCEAVHKACPLLLRFGSPVAVSGDGLEADAPLLHPLPRFFDCSLYPRGCRKNKLTSRLFQNNEGDCEAPLVTTAVRQNWIPGIERCSFPCQRPHFHPEHYRLARWLTGFTAVVCLLINVAALLTLRMQQSRRIAFWTKLLTRTKSDTQCSHITTSLGSVTRAGDTGATVAVSTPRRVKWTKSGRQLLDSKCFYLPLFYIHLFFLIGCFGWLMPLLPGGIGEMIACRLDGSLRVKEPQVSSGQSLLCILNFILIYFSLIAVSTWSTVLDYLLLARTRHVLRYVTNSMHSQHAVNNGGTDLYLPCSRESIHVHNTCQPSAINPTGQQPDSEHVVIPSSLGGSPEKTGLLASRKSVAFPPVDANLSPVVHDPNSSGSVLTTKSQICLDMRPEKEILSNEEPGENSSNAGPSYVAGETKLTSASENTTPCRKMSCTKTATPKPIVFYATQAAFPFIQTPCRSRQRFHPPTKQSLDHHVSSVGFSDAFSSCPKCVAVEVSHGRRHLRSKSPPSACLHLVAFAIPFVLVLISLTVAEIDGDSLSGICVVGRANVWARLGLVLIPFSVCLCVKCAYLGRLIHQMNELRRRLSNSPFIMDQDCSHRFGRCAHSYGIFLIALICLWTFSVGVQSYVLVSEPAWLSSQRSLVLCRLRYRLLGLDENSAHLACMNTNPSVVSHTNSAFKHNNHTFQAEHSYTPTVQSVGVSQSTESIQKPRTGPILLHLLSYFALNLIFASVCLLDRSVKYCWYASFRKKAPSSAEQGSSSINVAELIETLLAGEIGGFSWWDPGIFNLPYNPLFVSNMTIVDDRCSCCTPQQNSDTKLGSPCKSPAQKKPRRSMIDSILADTNCLSHSSSDFPSQFTSVPSPSGIPNEHDLMAQLARLISYYENSAPDDPALVLFRHLRQQLMTSVSSSDPRSTQPASLHAGVSQSMTFASTSHAGIPVPLSSVNAGSSSFPGLPSASTHPDLVASVAAVYEQCQKQLSTLTETTSRRRNRHRRVISGRTATGNRRGYSRSLSTTGVFFPASSTVGSQKSGPSSVVSAAGSEQPGSVNDESLSLIRAAASVFAAASLRGSLNRKPRRNNQSGFDGSQASSSSMRSALTRITMPNTSNAAALSDGHGSCTNDRTAPSNSRWSVYPDTNAAAEELGSRMSLRSLSCASSSGAESYNSYRLLVNQAGASWRELWRTRMLLMDVLRWVEVVAPMMQLQRKRQSSDLSAAGDDGTSLGSQEPLPQHKSAMNWETALASLVSTLSLPQQPPGTSCQPQQPEGTAWSSSANYENPGVRPPVSHDPAAASLNPMLAAAFAAATAAATLALQHQNEVAIQNTTGSVVPPLPVQYVSTETGESRRSKSLHDNASNDSDAFDSEEEVISDDETPGMTSPKLSPANAHPHVPHVCQVPPDNFIHDFSQYPHTFESSRYCPPSHFPGEPFFNSVDRSLAESDIANVDDGDLSSVSQSASQVVPRESSPSSALPTAEDPEDFTSEPLCSPSQALAINDKLPHSKHILDGVETTN</sequence>
<keyword evidence="6" id="KW-0812">Transmembrane</keyword>
<dbReference type="InterPro" id="IPR036790">
    <property type="entry name" value="Frizzled_dom_sf"/>
</dbReference>
<dbReference type="GO" id="GO:0030425">
    <property type="term" value="C:dendrite"/>
    <property type="evidence" value="ECO:0007669"/>
    <property type="project" value="TreeGrafter"/>
</dbReference>
<dbReference type="Gene3D" id="1.20.1070.10">
    <property type="entry name" value="Rhodopsin 7-helix transmembrane proteins"/>
    <property type="match status" value="2"/>
</dbReference>
<dbReference type="GO" id="GO:0007417">
    <property type="term" value="P:central nervous system development"/>
    <property type="evidence" value="ECO:0007669"/>
    <property type="project" value="TreeGrafter"/>
</dbReference>
<evidence type="ECO:0000313" key="10">
    <source>
        <dbReference type="Proteomes" id="UP000008909"/>
    </source>
</evidence>
<reference key="2">
    <citation type="submission" date="2011-10" db="EMBL/GenBank/DDBJ databases">
        <title>The genome and transcriptome sequence of Clonorchis sinensis provide insights into the carcinogenic liver fluke.</title>
        <authorList>
            <person name="Wang X."/>
            <person name="Huang Y."/>
            <person name="Chen W."/>
            <person name="Liu H."/>
            <person name="Guo L."/>
            <person name="Chen Y."/>
            <person name="Luo F."/>
            <person name="Zhou W."/>
            <person name="Sun J."/>
            <person name="Mao Q."/>
            <person name="Liang P."/>
            <person name="Zhou C."/>
            <person name="Tian Y."/>
            <person name="Men J."/>
            <person name="Lv X."/>
            <person name="Huang L."/>
            <person name="Zhou J."/>
            <person name="Hu Y."/>
            <person name="Li R."/>
            <person name="Zhang F."/>
            <person name="Lei H."/>
            <person name="Li X."/>
            <person name="Hu X."/>
            <person name="Liang C."/>
            <person name="Xu J."/>
            <person name="Wu Z."/>
            <person name="Yu X."/>
        </authorList>
    </citation>
    <scope>NUCLEOTIDE SEQUENCE</scope>
    <source>
        <strain>Henan</strain>
    </source>
</reference>